<keyword evidence="6 10" id="KW-1133">Transmembrane helix</keyword>
<dbReference type="GO" id="GO:0046513">
    <property type="term" value="P:ceramide biosynthetic process"/>
    <property type="evidence" value="ECO:0007669"/>
    <property type="project" value="TreeGrafter"/>
</dbReference>
<dbReference type="GO" id="GO:0033188">
    <property type="term" value="F:sphingomyelin synthase activity"/>
    <property type="evidence" value="ECO:0007669"/>
    <property type="project" value="TreeGrafter"/>
</dbReference>
<keyword evidence="8 10" id="KW-0472">Membrane</keyword>
<evidence type="ECO:0000256" key="10">
    <source>
        <dbReference type="SAM" id="Phobius"/>
    </source>
</evidence>
<accession>A0A9W7G5Z9</accession>
<name>A0A9W7G5Z9_9STRA</name>
<dbReference type="Proteomes" id="UP001165065">
    <property type="component" value="Unassembled WGS sequence"/>
</dbReference>
<comment type="similarity">
    <text evidence="2">Belongs to the sphingomyelin synthase family.</text>
</comment>
<evidence type="ECO:0000256" key="8">
    <source>
        <dbReference type="ARBA" id="ARBA00023136"/>
    </source>
</evidence>
<gene>
    <name evidence="12" type="ORF">TrCOL_g3075</name>
</gene>
<proteinExistence type="inferred from homology"/>
<dbReference type="AlphaFoldDB" id="A0A9W7G5Z9"/>
<feature type="region of interest" description="Disordered" evidence="9">
    <location>
        <begin position="294"/>
        <end position="322"/>
    </location>
</feature>
<dbReference type="Pfam" id="PF14360">
    <property type="entry name" value="PAP2_C"/>
    <property type="match status" value="1"/>
</dbReference>
<dbReference type="OrthoDB" id="422827at2759"/>
<evidence type="ECO:0000256" key="2">
    <source>
        <dbReference type="ARBA" id="ARBA00005441"/>
    </source>
</evidence>
<feature type="compositionally biased region" description="Polar residues" evidence="9">
    <location>
        <begin position="310"/>
        <end position="320"/>
    </location>
</feature>
<keyword evidence="5" id="KW-0746">Sphingolipid metabolism</keyword>
<evidence type="ECO:0000256" key="4">
    <source>
        <dbReference type="ARBA" id="ARBA00022692"/>
    </source>
</evidence>
<comment type="subcellular location">
    <subcellularLocation>
        <location evidence="1">Membrane</location>
        <topology evidence="1">Multi-pass membrane protein</topology>
    </subcellularLocation>
</comment>
<evidence type="ECO:0000256" key="1">
    <source>
        <dbReference type="ARBA" id="ARBA00004141"/>
    </source>
</evidence>
<evidence type="ECO:0000259" key="11">
    <source>
        <dbReference type="Pfam" id="PF14360"/>
    </source>
</evidence>
<evidence type="ECO:0000256" key="7">
    <source>
        <dbReference type="ARBA" id="ARBA00023098"/>
    </source>
</evidence>
<keyword evidence="4 10" id="KW-0812">Transmembrane</keyword>
<keyword evidence="7" id="KW-0443">Lipid metabolism</keyword>
<dbReference type="InterPro" id="IPR045221">
    <property type="entry name" value="Sphingomyelin_synth-like"/>
</dbReference>
<dbReference type="GO" id="GO:0000139">
    <property type="term" value="C:Golgi membrane"/>
    <property type="evidence" value="ECO:0007669"/>
    <property type="project" value="TreeGrafter"/>
</dbReference>
<dbReference type="InterPro" id="IPR025749">
    <property type="entry name" value="Sphingomyelin_synth-like_dom"/>
</dbReference>
<keyword evidence="13" id="KW-1185">Reference proteome</keyword>
<dbReference type="PANTHER" id="PTHR21290:SF62">
    <property type="entry name" value="PHOSPHATIDYLINOSITOL:CERAMIDE INOSITOLPHOSPHOTRANSFERASE 1-RELATED"/>
    <property type="match status" value="1"/>
</dbReference>
<keyword evidence="3" id="KW-0808">Transferase</keyword>
<evidence type="ECO:0000313" key="13">
    <source>
        <dbReference type="Proteomes" id="UP001165065"/>
    </source>
</evidence>
<feature type="transmembrane region" description="Helical" evidence="10">
    <location>
        <begin position="55"/>
        <end position="74"/>
    </location>
</feature>
<protein>
    <recommendedName>
        <fullName evidence="11">Sphingomyelin synthase-like domain-containing protein</fullName>
    </recommendedName>
</protein>
<sequence>MGFAMQIIHSIFTNLVYYFEDKFMTGVQRMPLYDLGFDIFPTITGFWWLFSDLLIYLMLTFIIGLLVLSLFVSLKTENERPIYAVLGLKRILKTLVVLQTLRILSFSFTLLPGSSSQCLYTPSPSQLSSPLSEFLASPASPLGDSPDWNPPMTWEEIIFRIDPSTGCGDLMFSSHTIFAVLSVMATWDYFPFPGTKGFSTACLVILVPFTLASRKHYSVDVFTSLYVVPVIYELMKLKFPDEDSVLDFEGKYGIRFSQDPDPLCYSVTIRKAKFPIHMDQLPRGFRPSVTSFDIRGGGEDGEGNYKEDSYTTVRTESDSPPSRHLRENIITVRGKDLGGLGV</sequence>
<comment type="caution">
    <text evidence="12">The sequence shown here is derived from an EMBL/GenBank/DDBJ whole genome shotgun (WGS) entry which is preliminary data.</text>
</comment>
<dbReference type="EMBL" id="BRYA01000854">
    <property type="protein sequence ID" value="GMI34254.1"/>
    <property type="molecule type" value="Genomic_DNA"/>
</dbReference>
<organism evidence="12 13">
    <name type="scientific">Triparma columacea</name>
    <dbReference type="NCBI Taxonomy" id="722753"/>
    <lineage>
        <taxon>Eukaryota</taxon>
        <taxon>Sar</taxon>
        <taxon>Stramenopiles</taxon>
        <taxon>Ochrophyta</taxon>
        <taxon>Bolidophyceae</taxon>
        <taxon>Parmales</taxon>
        <taxon>Triparmaceae</taxon>
        <taxon>Triparma</taxon>
    </lineage>
</organism>
<evidence type="ECO:0000313" key="12">
    <source>
        <dbReference type="EMBL" id="GMI34254.1"/>
    </source>
</evidence>
<feature type="domain" description="Sphingomyelin synthase-like" evidence="11">
    <location>
        <begin position="166"/>
        <end position="233"/>
    </location>
</feature>
<dbReference type="GO" id="GO:0005886">
    <property type="term" value="C:plasma membrane"/>
    <property type="evidence" value="ECO:0007669"/>
    <property type="project" value="TreeGrafter"/>
</dbReference>
<reference evidence="13" key="1">
    <citation type="journal article" date="2023" name="Commun. Biol.">
        <title>Genome analysis of Parmales, the sister group of diatoms, reveals the evolutionary specialization of diatoms from phago-mixotrophs to photoautotrophs.</title>
        <authorList>
            <person name="Ban H."/>
            <person name="Sato S."/>
            <person name="Yoshikawa S."/>
            <person name="Yamada K."/>
            <person name="Nakamura Y."/>
            <person name="Ichinomiya M."/>
            <person name="Sato N."/>
            <person name="Blanc-Mathieu R."/>
            <person name="Endo H."/>
            <person name="Kuwata A."/>
            <person name="Ogata H."/>
        </authorList>
    </citation>
    <scope>NUCLEOTIDE SEQUENCE [LARGE SCALE GENOMIC DNA]</scope>
</reference>
<evidence type="ECO:0000256" key="3">
    <source>
        <dbReference type="ARBA" id="ARBA00022679"/>
    </source>
</evidence>
<evidence type="ECO:0000256" key="6">
    <source>
        <dbReference type="ARBA" id="ARBA00022989"/>
    </source>
</evidence>
<dbReference type="GO" id="GO:0047493">
    <property type="term" value="F:ceramide cholinephosphotransferase activity"/>
    <property type="evidence" value="ECO:0007669"/>
    <property type="project" value="TreeGrafter"/>
</dbReference>
<evidence type="ECO:0000256" key="9">
    <source>
        <dbReference type="SAM" id="MobiDB-lite"/>
    </source>
</evidence>
<dbReference type="GO" id="GO:0005789">
    <property type="term" value="C:endoplasmic reticulum membrane"/>
    <property type="evidence" value="ECO:0007669"/>
    <property type="project" value="TreeGrafter"/>
</dbReference>
<evidence type="ECO:0000256" key="5">
    <source>
        <dbReference type="ARBA" id="ARBA00022919"/>
    </source>
</evidence>
<dbReference type="PANTHER" id="PTHR21290">
    <property type="entry name" value="SPHINGOMYELIN SYNTHETASE"/>
    <property type="match status" value="1"/>
</dbReference>